<reference evidence="5 7" key="1">
    <citation type="journal article" date="2024" name="Plant J.">
        <title>Genome sequences and population genomics reveal climatic adaptation and genomic divergence between two closely related sweetgum species.</title>
        <authorList>
            <person name="Xu W.Q."/>
            <person name="Ren C.Q."/>
            <person name="Zhang X.Y."/>
            <person name="Comes H.P."/>
            <person name="Liu X.H."/>
            <person name="Li Y.G."/>
            <person name="Kettle C.J."/>
            <person name="Jalonen R."/>
            <person name="Gaisberger H."/>
            <person name="Ma Y.Z."/>
            <person name="Qiu Y.X."/>
        </authorList>
    </citation>
    <scope>NUCLEOTIDE SEQUENCE [LARGE SCALE GENOMIC DNA]</scope>
    <source>
        <strain evidence="5">Hangzhou</strain>
    </source>
</reference>
<dbReference type="Pfam" id="PF03514">
    <property type="entry name" value="GRAS"/>
    <property type="match status" value="1"/>
</dbReference>
<comment type="caution">
    <text evidence="3">Lacks conserved residue(s) required for the propagation of feature annotation.</text>
</comment>
<dbReference type="InterPro" id="IPR005202">
    <property type="entry name" value="TF_GRAS"/>
</dbReference>
<evidence type="ECO:0000313" key="6">
    <source>
        <dbReference type="EMBL" id="KAK9274070.1"/>
    </source>
</evidence>
<dbReference type="PROSITE" id="PS50985">
    <property type="entry name" value="GRAS"/>
    <property type="match status" value="1"/>
</dbReference>
<protein>
    <recommendedName>
        <fullName evidence="8">Scarecrow-like protein 6</fullName>
    </recommendedName>
</protein>
<keyword evidence="2" id="KW-0804">Transcription</keyword>
<evidence type="ECO:0000256" key="2">
    <source>
        <dbReference type="ARBA" id="ARBA00023163"/>
    </source>
</evidence>
<evidence type="ECO:0000313" key="7">
    <source>
        <dbReference type="Proteomes" id="UP001415857"/>
    </source>
</evidence>
<reference evidence="5" key="2">
    <citation type="submission" date="2024-04" db="EMBL/GenBank/DDBJ databases">
        <authorList>
            <person name="Xu W."/>
            <person name="Ren C."/>
        </authorList>
    </citation>
    <scope>NUCLEOTIDE SEQUENCE</scope>
    <source>
        <strain evidence="5">Hangzhou</strain>
        <tissue evidence="5">Leaves</tissue>
    </source>
</reference>
<accession>A0AAP0RA23</accession>
<feature type="compositionally biased region" description="Gly residues" evidence="4">
    <location>
        <begin position="61"/>
        <end position="72"/>
    </location>
</feature>
<comment type="caution">
    <text evidence="5">The sequence shown here is derived from an EMBL/GenBank/DDBJ whole genome shotgun (WGS) entry which is preliminary data.</text>
</comment>
<feature type="region of interest" description="SAW" evidence="3">
    <location>
        <begin position="654"/>
        <end position="725"/>
    </location>
</feature>
<feature type="region of interest" description="Disordered" evidence="4">
    <location>
        <begin position="38"/>
        <end position="76"/>
    </location>
</feature>
<keyword evidence="1" id="KW-0805">Transcription regulation</keyword>
<feature type="region of interest" description="Leucine repeat II (LRII)" evidence="3">
    <location>
        <begin position="521"/>
        <end position="553"/>
    </location>
</feature>
<dbReference type="EMBL" id="JBBPBK010000012">
    <property type="protein sequence ID" value="KAK9273599.1"/>
    <property type="molecule type" value="Genomic_DNA"/>
</dbReference>
<comment type="similarity">
    <text evidence="3">Belongs to the GRAS family.</text>
</comment>
<evidence type="ECO:0000313" key="5">
    <source>
        <dbReference type="EMBL" id="KAK9273599.1"/>
    </source>
</evidence>
<gene>
    <name evidence="5" type="ORF">L1049_018409</name>
    <name evidence="6" type="ORF">L1049_018884</name>
</gene>
<sequence>MPLPFEFQGKGVLDFSSDFLFQQQKWNKEGCCYVGSEQTSVLDPRRSPSPPTSSTLSSSLGSGGGGGGGSGGDASAAATVAGSEKCGPLGMEDWENVLSEFAASPTHDQSMLRFIMGDIDDPTAGLTRLLQGGAPPPDIDFHGGFGVVYQGSELGPGGGNSMGTVGTPVNEPIAGFQQPSSNSNNIQASHGRMGSVSNPTPLFASLANNLLPISASQGLFHQQQFQHQHQHQHQHPVESLEEKPQIFNPQLLVQSVAPHNQAGMLLPLSYSQHEQSPILPPPPKRLNSSGVLDPNSQIPKVPFDSGQELYVRRQLHQQSPQGFPHHLQLLPNHLQHRQTMTKPKMVGGDEMVHHQQAIIDQIFKFVELVEMGNSVLAQAILARLNHQLSPIGKPFQRVSFYFKESLQQLLLHMNTGTTTTTTATDLSSNSSPFNLIFKIGAYKSFSEISPLVQFANFTCNQALLEALEGFDRIHILDFDIEYGGQWASLMQELALRNGGPPSLKITAFASPSTHDELEFRLTQENLNHFASEINMAFELEIVSLDSLNSASLSMFSHVSNSEAIAVNLPIGCFSNYPLSLPFVLRFVKQLSPKIVVSLDRGCDRNDLSFAQHIIHALHSYSSLLESLDAVNVNPDALQKIEKFLLQPGIEKIVLGRHRSPGKTPSWRSLFVQSGFVPLPFSNFTESQADCLVHRTPVRGFHIEKRQSSLILCWQQKDLISASAWRC</sequence>
<dbReference type="PANTHER" id="PTHR31636">
    <property type="entry name" value="OSJNBA0084A10.13 PROTEIN-RELATED"/>
    <property type="match status" value="1"/>
</dbReference>
<dbReference type="Proteomes" id="UP001415857">
    <property type="component" value="Unassembled WGS sequence"/>
</dbReference>
<organism evidence="5 7">
    <name type="scientific">Liquidambar formosana</name>
    <name type="common">Formosan gum</name>
    <dbReference type="NCBI Taxonomy" id="63359"/>
    <lineage>
        <taxon>Eukaryota</taxon>
        <taxon>Viridiplantae</taxon>
        <taxon>Streptophyta</taxon>
        <taxon>Embryophyta</taxon>
        <taxon>Tracheophyta</taxon>
        <taxon>Spermatophyta</taxon>
        <taxon>Magnoliopsida</taxon>
        <taxon>eudicotyledons</taxon>
        <taxon>Gunneridae</taxon>
        <taxon>Pentapetalae</taxon>
        <taxon>Saxifragales</taxon>
        <taxon>Altingiaceae</taxon>
        <taxon>Liquidambar</taxon>
    </lineage>
</organism>
<feature type="region of interest" description="VHIID" evidence="3">
    <location>
        <begin position="442"/>
        <end position="507"/>
    </location>
</feature>
<evidence type="ECO:0008006" key="8">
    <source>
        <dbReference type="Google" id="ProtNLM"/>
    </source>
</evidence>
<evidence type="ECO:0000256" key="3">
    <source>
        <dbReference type="PROSITE-ProRule" id="PRU01191"/>
    </source>
</evidence>
<dbReference type="EMBL" id="JBBPBK010000012">
    <property type="protein sequence ID" value="KAK9274070.1"/>
    <property type="molecule type" value="Genomic_DNA"/>
</dbReference>
<name>A0AAP0RA23_LIQFO</name>
<feature type="short sequence motif" description="VHIID" evidence="3">
    <location>
        <begin position="473"/>
        <end position="477"/>
    </location>
</feature>
<proteinExistence type="inferred from homology"/>
<keyword evidence="7" id="KW-1185">Reference proteome</keyword>
<dbReference type="AlphaFoldDB" id="A0AAP0RA23"/>
<evidence type="ECO:0000256" key="1">
    <source>
        <dbReference type="ARBA" id="ARBA00023015"/>
    </source>
</evidence>
<evidence type="ECO:0000256" key="4">
    <source>
        <dbReference type="SAM" id="MobiDB-lite"/>
    </source>
</evidence>